<dbReference type="Gene3D" id="3.30.40.10">
    <property type="entry name" value="Zinc/RING finger domain, C3HC4 (zinc finger)"/>
    <property type="match status" value="1"/>
</dbReference>
<keyword evidence="2" id="KW-1133">Transmembrane helix</keyword>
<organism evidence="4">
    <name type="scientific">Laccaria bicolor (strain S238N-H82 / ATCC MYA-4686)</name>
    <name type="common">Bicoloured deceiver</name>
    <name type="synonym">Laccaria laccata var. bicolor</name>
    <dbReference type="NCBI Taxonomy" id="486041"/>
    <lineage>
        <taxon>Eukaryota</taxon>
        <taxon>Fungi</taxon>
        <taxon>Dikarya</taxon>
        <taxon>Basidiomycota</taxon>
        <taxon>Agaricomycotina</taxon>
        <taxon>Agaricomycetes</taxon>
        <taxon>Agaricomycetidae</taxon>
        <taxon>Agaricales</taxon>
        <taxon>Agaricineae</taxon>
        <taxon>Hydnangiaceae</taxon>
        <taxon>Laccaria</taxon>
    </lineage>
</organism>
<dbReference type="GeneID" id="6078446"/>
<dbReference type="OrthoDB" id="66726at2759"/>
<feature type="compositionally biased region" description="Polar residues" evidence="1">
    <location>
        <begin position="723"/>
        <end position="749"/>
    </location>
</feature>
<dbReference type="Pfam" id="PF13920">
    <property type="entry name" value="zf-C3HC4_3"/>
    <property type="match status" value="1"/>
</dbReference>
<evidence type="ECO:0000313" key="4">
    <source>
        <dbReference type="Proteomes" id="UP000001194"/>
    </source>
</evidence>
<feature type="compositionally biased region" description="Acidic residues" evidence="1">
    <location>
        <begin position="658"/>
        <end position="684"/>
    </location>
</feature>
<evidence type="ECO:0000256" key="2">
    <source>
        <dbReference type="SAM" id="Phobius"/>
    </source>
</evidence>
<dbReference type="PANTHER" id="PTHR22696:SF1">
    <property type="entry name" value="E3 UBIQUITIN-PROTEIN LIGASE RNF26"/>
    <property type="match status" value="1"/>
</dbReference>
<keyword evidence="2" id="KW-0812">Transmembrane</keyword>
<dbReference type="InterPro" id="IPR013083">
    <property type="entry name" value="Znf_RING/FYVE/PHD"/>
</dbReference>
<dbReference type="HOGENOM" id="CLU_021856_0_0_1"/>
<dbReference type="KEGG" id="lbc:LACBIDRAFT_300187"/>
<dbReference type="AlphaFoldDB" id="B0DG87"/>
<dbReference type="RefSeq" id="XP_001882841.1">
    <property type="nucleotide sequence ID" value="XM_001882806.1"/>
</dbReference>
<reference evidence="3 4" key="1">
    <citation type="journal article" date="2008" name="Nature">
        <title>The genome of Laccaria bicolor provides insights into mycorrhizal symbiosis.</title>
        <authorList>
            <person name="Martin F."/>
            <person name="Aerts A."/>
            <person name="Ahren D."/>
            <person name="Brun A."/>
            <person name="Danchin E.G.J."/>
            <person name="Duchaussoy F."/>
            <person name="Gibon J."/>
            <person name="Kohler A."/>
            <person name="Lindquist E."/>
            <person name="Pereda V."/>
            <person name="Salamov A."/>
            <person name="Shapiro H.J."/>
            <person name="Wuyts J."/>
            <person name="Blaudez D."/>
            <person name="Buee M."/>
            <person name="Brokstein P."/>
            <person name="Canbaeck B."/>
            <person name="Cohen D."/>
            <person name="Courty P.E."/>
            <person name="Coutinho P.M."/>
            <person name="Delaruelle C."/>
            <person name="Detter J.C."/>
            <person name="Deveau A."/>
            <person name="DiFazio S."/>
            <person name="Duplessis S."/>
            <person name="Fraissinet-Tachet L."/>
            <person name="Lucic E."/>
            <person name="Frey-Klett P."/>
            <person name="Fourrey C."/>
            <person name="Feussner I."/>
            <person name="Gay G."/>
            <person name="Grimwood J."/>
            <person name="Hoegger P.J."/>
            <person name="Jain P."/>
            <person name="Kilaru S."/>
            <person name="Labbe J."/>
            <person name="Lin Y.C."/>
            <person name="Legue V."/>
            <person name="Le Tacon F."/>
            <person name="Marmeisse R."/>
            <person name="Melayah D."/>
            <person name="Montanini B."/>
            <person name="Muratet M."/>
            <person name="Nehls U."/>
            <person name="Niculita-Hirzel H."/>
            <person name="Oudot-Le Secq M.P."/>
            <person name="Peter M."/>
            <person name="Quesneville H."/>
            <person name="Rajashekar B."/>
            <person name="Reich M."/>
            <person name="Rouhier N."/>
            <person name="Schmutz J."/>
            <person name="Yin T."/>
            <person name="Chalot M."/>
            <person name="Henrissat B."/>
            <person name="Kuees U."/>
            <person name="Lucas S."/>
            <person name="Van de Peer Y."/>
            <person name="Podila G.K."/>
            <person name="Polle A."/>
            <person name="Pukkila P.J."/>
            <person name="Richardson P.M."/>
            <person name="Rouze P."/>
            <person name="Sanders I.R."/>
            <person name="Stajich J.E."/>
            <person name="Tunlid A."/>
            <person name="Tuskan G."/>
            <person name="Grigoriev I.V."/>
        </authorList>
    </citation>
    <scope>NUCLEOTIDE SEQUENCE [LARGE SCALE GENOMIC DNA]</scope>
    <source>
        <strain evidence="4">S238N-H82 / ATCC MYA-4686</strain>
    </source>
</reference>
<feature type="transmembrane region" description="Helical" evidence="2">
    <location>
        <begin position="88"/>
        <end position="107"/>
    </location>
</feature>
<proteinExistence type="predicted"/>
<feature type="transmembrane region" description="Helical" evidence="2">
    <location>
        <begin position="171"/>
        <end position="190"/>
    </location>
</feature>
<accession>B0DG87</accession>
<sequence length="859" mass="94789">MEGAAIVADVPAFTGSSMSYNISLNLSSIFSFLPSRLIARLRKDVLGRSVDPSDIPATTAADIFAQDQPLLQSAAPPSSNVMVYPGPWGFFTSGYMMGLFLMAVLLHRMQNIIIPSRVPGSPALNRRGRRSPRFAGLQNLPFLRRIYNAILPLNFANTTTRLALHLPSMYFLCKVLVLWFVLVLQASSLFPEISASTAEAWGLSWVHRLGSWSQKKQMSEVCWTTFCAVCAAFSVEGFVKALDGIGTGFPIGGNINPNTSPFNLVGYAFLLHIYSNPVTHLNQMDGLPTRPDKHVIITIAIPLLQLTIFHALSSSKRLSTHRLIPTTLTSLLSLVHFHGTLITHHYKLKYPTPSPTPTQSQNEGTGQLSTMQSLTTTYPLLNYIPNIFETALLATILLTVILNAVVQILVRGRVERVFSGLGLGLIMSSLQDDDTNARNTGRIRAFFRSLPHDEDFGVLLLRVGTASLEATGLRGWGNEVAPVPAPIPISRPRRAGRGGSGLDSFREYGLVSMGRVGVGFVRSGYQIREAASLIRRPGRGIFKPMRGLRNEVRKVDVGTHFSHGAERGWSEWIWELVFFVAALWGVLKGVFKLVWFWVWDRMRGKGRRGVMRRGMVVEAREEEETGDSGNADAGGVEEGEGGDDDEMLYERFLRGENISDDDDDEVDESAEEDVEDVEEDDEEGVDRQNEALGLFTDLIQSGEREGHQGEMVLAHLVHGLGTNLPNRPASSSMSGSGRTTATSPSSTGPLTRRKWKDLLSIGVSREGEGGLEDLSDEDDDEVSNSRGGYDDDKKERELDLRHVCVVCTMEARDIICWPCRCLAMCDGCRESLASRSAPNKHRCPCCRQIIDGYSRIYIP</sequence>
<dbReference type="EMBL" id="DS547108">
    <property type="protein sequence ID" value="EDR06469.1"/>
    <property type="molecule type" value="Genomic_DNA"/>
</dbReference>
<feature type="transmembrane region" description="Helical" evidence="2">
    <location>
        <begin position="294"/>
        <end position="312"/>
    </location>
</feature>
<feature type="transmembrane region" description="Helical" evidence="2">
    <location>
        <begin position="387"/>
        <end position="410"/>
    </location>
</feature>
<keyword evidence="2" id="KW-0472">Membrane</keyword>
<gene>
    <name evidence="3" type="ORF">LACBIDRAFT_300187</name>
</gene>
<keyword evidence="4" id="KW-1185">Reference proteome</keyword>
<feature type="region of interest" description="Disordered" evidence="1">
    <location>
        <begin position="619"/>
        <end position="644"/>
    </location>
</feature>
<feature type="compositionally biased region" description="Acidic residues" evidence="1">
    <location>
        <begin position="769"/>
        <end position="782"/>
    </location>
</feature>
<feature type="region of interest" description="Disordered" evidence="1">
    <location>
        <begin position="723"/>
        <end position="751"/>
    </location>
</feature>
<dbReference type="PANTHER" id="PTHR22696">
    <property type="entry name" value="E3 UBIQUITIN-PROTEIN LIGASE RNF26"/>
    <property type="match status" value="1"/>
</dbReference>
<evidence type="ECO:0000256" key="1">
    <source>
        <dbReference type="SAM" id="MobiDB-lite"/>
    </source>
</evidence>
<name>B0DG87_LACBS</name>
<evidence type="ECO:0000313" key="3">
    <source>
        <dbReference type="EMBL" id="EDR06469.1"/>
    </source>
</evidence>
<dbReference type="GO" id="GO:0006511">
    <property type="term" value="P:ubiquitin-dependent protein catabolic process"/>
    <property type="evidence" value="ECO:0007669"/>
    <property type="project" value="TreeGrafter"/>
</dbReference>
<feature type="transmembrane region" description="Helical" evidence="2">
    <location>
        <begin position="324"/>
        <end position="346"/>
    </location>
</feature>
<feature type="transmembrane region" description="Helical" evidence="2">
    <location>
        <begin position="576"/>
        <end position="598"/>
    </location>
</feature>
<feature type="region of interest" description="Disordered" evidence="1">
    <location>
        <begin position="766"/>
        <end position="792"/>
    </location>
</feature>
<feature type="compositionally biased region" description="Acidic residues" evidence="1">
    <location>
        <begin position="635"/>
        <end position="644"/>
    </location>
</feature>
<protein>
    <submittedName>
        <fullName evidence="3">Predicted protein</fullName>
    </submittedName>
</protein>
<dbReference type="GO" id="GO:0016567">
    <property type="term" value="P:protein ubiquitination"/>
    <property type="evidence" value="ECO:0007669"/>
    <property type="project" value="TreeGrafter"/>
</dbReference>
<dbReference type="Proteomes" id="UP000001194">
    <property type="component" value="Unassembled WGS sequence"/>
</dbReference>
<feature type="region of interest" description="Disordered" evidence="1">
    <location>
        <begin position="658"/>
        <end position="688"/>
    </location>
</feature>
<dbReference type="InParanoid" id="B0DG87"/>
<dbReference type="GO" id="GO:0061630">
    <property type="term" value="F:ubiquitin protein ligase activity"/>
    <property type="evidence" value="ECO:0007669"/>
    <property type="project" value="TreeGrafter"/>
</dbReference>